<dbReference type="FunFam" id="1.10.10.10:FF:000459">
    <property type="entry name" value="Ferric uptake regulation protein"/>
    <property type="match status" value="1"/>
</dbReference>
<organism evidence="13 14">
    <name type="scientific">Corynebacterium poyangense</name>
    <dbReference type="NCBI Taxonomy" id="2684405"/>
    <lineage>
        <taxon>Bacteria</taxon>
        <taxon>Bacillati</taxon>
        <taxon>Actinomycetota</taxon>
        <taxon>Actinomycetes</taxon>
        <taxon>Mycobacteriales</taxon>
        <taxon>Corynebacteriaceae</taxon>
        <taxon>Corynebacterium</taxon>
    </lineage>
</organism>
<dbReference type="InterPro" id="IPR002481">
    <property type="entry name" value="FUR"/>
</dbReference>
<feature type="binding site" evidence="12">
    <location>
        <position position="125"/>
    </location>
    <ligand>
        <name>Fe cation</name>
        <dbReference type="ChEBI" id="CHEBI:24875"/>
    </ligand>
</feature>
<dbReference type="RefSeq" id="WP_187975867.1">
    <property type="nucleotide sequence ID" value="NZ_CP046884.1"/>
</dbReference>
<gene>
    <name evidence="13" type="ORF">GP475_08295</name>
</gene>
<comment type="subunit">
    <text evidence="3">Homodimer.</text>
</comment>
<dbReference type="PANTHER" id="PTHR33202:SF2">
    <property type="entry name" value="FERRIC UPTAKE REGULATION PROTEIN"/>
    <property type="match status" value="1"/>
</dbReference>
<evidence type="ECO:0000256" key="5">
    <source>
        <dbReference type="ARBA" id="ARBA00022491"/>
    </source>
</evidence>
<dbReference type="InterPro" id="IPR036388">
    <property type="entry name" value="WH-like_DNA-bd_sf"/>
</dbReference>
<keyword evidence="4" id="KW-0963">Cytoplasm</keyword>
<keyword evidence="14" id="KW-1185">Reference proteome</keyword>
<dbReference type="GO" id="GO:0000976">
    <property type="term" value="F:transcription cis-regulatory region binding"/>
    <property type="evidence" value="ECO:0007669"/>
    <property type="project" value="TreeGrafter"/>
</dbReference>
<evidence type="ECO:0000256" key="3">
    <source>
        <dbReference type="ARBA" id="ARBA00011738"/>
    </source>
</evidence>
<dbReference type="CDD" id="cd07153">
    <property type="entry name" value="Fur_like"/>
    <property type="match status" value="1"/>
</dbReference>
<keyword evidence="6 11" id="KW-0479">Metal-binding</keyword>
<evidence type="ECO:0000256" key="12">
    <source>
        <dbReference type="PIRSR" id="PIRSR602481-2"/>
    </source>
</evidence>
<dbReference type="PANTHER" id="PTHR33202">
    <property type="entry name" value="ZINC UPTAKE REGULATION PROTEIN"/>
    <property type="match status" value="1"/>
</dbReference>
<dbReference type="GO" id="GO:1900376">
    <property type="term" value="P:regulation of secondary metabolite biosynthetic process"/>
    <property type="evidence" value="ECO:0007669"/>
    <property type="project" value="TreeGrafter"/>
</dbReference>
<dbReference type="GO" id="GO:0008270">
    <property type="term" value="F:zinc ion binding"/>
    <property type="evidence" value="ECO:0007669"/>
    <property type="project" value="TreeGrafter"/>
</dbReference>
<feature type="binding site" evidence="12">
    <location>
        <position position="108"/>
    </location>
    <ligand>
        <name>Fe cation</name>
        <dbReference type="ChEBI" id="CHEBI:24875"/>
    </ligand>
</feature>
<dbReference type="AlphaFoldDB" id="A0A7H0SSF1"/>
<dbReference type="Proteomes" id="UP000516320">
    <property type="component" value="Chromosome"/>
</dbReference>
<evidence type="ECO:0000256" key="2">
    <source>
        <dbReference type="ARBA" id="ARBA00007957"/>
    </source>
</evidence>
<dbReference type="KEGG" id="cpoy:GP475_08295"/>
<comment type="cofactor">
    <cofactor evidence="12">
        <name>Mn(2+)</name>
        <dbReference type="ChEBI" id="CHEBI:29035"/>
    </cofactor>
    <cofactor evidence="12">
        <name>Fe(2+)</name>
        <dbReference type="ChEBI" id="CHEBI:29033"/>
    </cofactor>
    <text evidence="12">Binds 1 Mn(2+) or Fe(2+) ion per subunit.</text>
</comment>
<keyword evidence="5" id="KW-0678">Repressor</keyword>
<keyword evidence="12" id="KW-0408">Iron</keyword>
<evidence type="ECO:0000256" key="7">
    <source>
        <dbReference type="ARBA" id="ARBA00022833"/>
    </source>
</evidence>
<evidence type="ECO:0000256" key="8">
    <source>
        <dbReference type="ARBA" id="ARBA00023015"/>
    </source>
</evidence>
<evidence type="ECO:0000256" key="4">
    <source>
        <dbReference type="ARBA" id="ARBA00022490"/>
    </source>
</evidence>
<dbReference type="Pfam" id="PF01475">
    <property type="entry name" value="FUR"/>
    <property type="match status" value="1"/>
</dbReference>
<reference evidence="13 14" key="1">
    <citation type="submission" date="2019-12" db="EMBL/GenBank/DDBJ databases">
        <title>Corynebacterium sp. nov., isolated from feces of the Anser Albifrons in China.</title>
        <authorList>
            <person name="Liu Q."/>
        </authorList>
    </citation>
    <scope>NUCLEOTIDE SEQUENCE [LARGE SCALE GENOMIC DNA]</scope>
    <source>
        <strain evidence="13 14">4H37-19</strain>
    </source>
</reference>
<dbReference type="EMBL" id="CP046884">
    <property type="protein sequence ID" value="QNQ91476.1"/>
    <property type="molecule type" value="Genomic_DNA"/>
</dbReference>
<dbReference type="InterPro" id="IPR036390">
    <property type="entry name" value="WH_DNA-bd_sf"/>
</dbReference>
<comment type="subcellular location">
    <subcellularLocation>
        <location evidence="1">Cytoplasm</location>
    </subcellularLocation>
</comment>
<feature type="binding site" evidence="11">
    <location>
        <position position="93"/>
    </location>
    <ligand>
        <name>Zn(2+)</name>
        <dbReference type="ChEBI" id="CHEBI:29105"/>
    </ligand>
</feature>
<accession>A0A7H0SSF1</accession>
<evidence type="ECO:0000256" key="10">
    <source>
        <dbReference type="ARBA" id="ARBA00023163"/>
    </source>
</evidence>
<dbReference type="InterPro" id="IPR043135">
    <property type="entry name" value="Fur_C"/>
</dbReference>
<name>A0A7H0SSF1_9CORY</name>
<evidence type="ECO:0000256" key="6">
    <source>
        <dbReference type="ARBA" id="ARBA00022723"/>
    </source>
</evidence>
<keyword evidence="10" id="KW-0804">Transcription</keyword>
<evidence type="ECO:0000256" key="11">
    <source>
        <dbReference type="PIRSR" id="PIRSR602481-1"/>
    </source>
</evidence>
<dbReference type="GO" id="GO:0003700">
    <property type="term" value="F:DNA-binding transcription factor activity"/>
    <property type="evidence" value="ECO:0007669"/>
    <property type="project" value="InterPro"/>
</dbReference>
<keyword evidence="7 11" id="KW-0862">Zinc</keyword>
<dbReference type="GO" id="GO:0005829">
    <property type="term" value="C:cytosol"/>
    <property type="evidence" value="ECO:0007669"/>
    <property type="project" value="TreeGrafter"/>
</dbReference>
<dbReference type="GO" id="GO:0045892">
    <property type="term" value="P:negative regulation of DNA-templated transcription"/>
    <property type="evidence" value="ECO:0007669"/>
    <property type="project" value="TreeGrafter"/>
</dbReference>
<keyword evidence="9" id="KW-0238">DNA-binding</keyword>
<dbReference type="Gene3D" id="3.30.1490.190">
    <property type="match status" value="1"/>
</dbReference>
<dbReference type="Gene3D" id="1.10.10.10">
    <property type="entry name" value="Winged helix-like DNA-binding domain superfamily/Winged helix DNA-binding domain"/>
    <property type="match status" value="1"/>
</dbReference>
<evidence type="ECO:0000256" key="1">
    <source>
        <dbReference type="ARBA" id="ARBA00004496"/>
    </source>
</evidence>
<proteinExistence type="inferred from homology"/>
<comment type="similarity">
    <text evidence="2">Belongs to the Fur family.</text>
</comment>
<comment type="cofactor">
    <cofactor evidence="11">
        <name>Zn(2+)</name>
        <dbReference type="ChEBI" id="CHEBI:29105"/>
    </cofactor>
    <text evidence="11">Binds 1 zinc ion per subunit.</text>
</comment>
<sequence>MPVLGHNVPKLGTRNTWQRSAIIHVLQDLEKFSSAKDIYSELLKRDKKVGLTTVYRTLQSLAEVDAVDVLNISGGETLYRRCETDSHHHHLVCTKCGKAEEIAGGPVEKWAKSIAREFGYTLTGHDAEVYGLCPSCSSPSDLPKD</sequence>
<feature type="binding site" evidence="11">
    <location>
        <position position="136"/>
    </location>
    <ligand>
        <name>Zn(2+)</name>
        <dbReference type="ChEBI" id="CHEBI:29105"/>
    </ligand>
</feature>
<evidence type="ECO:0000256" key="9">
    <source>
        <dbReference type="ARBA" id="ARBA00023125"/>
    </source>
</evidence>
<keyword evidence="8" id="KW-0805">Transcription regulation</keyword>
<protein>
    <submittedName>
        <fullName evidence="13">Transcriptional repressor</fullName>
    </submittedName>
</protein>
<evidence type="ECO:0000313" key="14">
    <source>
        <dbReference type="Proteomes" id="UP000516320"/>
    </source>
</evidence>
<feature type="binding site" evidence="11">
    <location>
        <position position="133"/>
    </location>
    <ligand>
        <name>Zn(2+)</name>
        <dbReference type="ChEBI" id="CHEBI:29105"/>
    </ligand>
</feature>
<dbReference type="SUPFAM" id="SSF46785">
    <property type="entry name" value="Winged helix' DNA-binding domain"/>
    <property type="match status" value="1"/>
</dbReference>
<evidence type="ECO:0000313" key="13">
    <source>
        <dbReference type="EMBL" id="QNQ91476.1"/>
    </source>
</evidence>
<feature type="binding site" evidence="11">
    <location>
        <position position="96"/>
    </location>
    <ligand>
        <name>Zn(2+)</name>
        <dbReference type="ChEBI" id="CHEBI:29105"/>
    </ligand>
</feature>
<feature type="binding site" evidence="12">
    <location>
        <position position="87"/>
    </location>
    <ligand>
        <name>Fe cation</name>
        <dbReference type="ChEBI" id="CHEBI:24875"/>
    </ligand>
</feature>